<evidence type="ECO:0008006" key="4">
    <source>
        <dbReference type="Google" id="ProtNLM"/>
    </source>
</evidence>
<proteinExistence type="predicted"/>
<accession>A0A9P0LNG2</accession>
<sequence>MCWGCTVFLMTVLALQQHSSTPPEVTYAELSIVRPSSLDTSKGANHYAAGTNTAYRDDSTVYAQIDHSRRVPPLGGGPVKPSPIISPASMIFPAPVRPGYYHREVVTVRTPLMGAQESCV</sequence>
<comment type="caution">
    <text evidence="2">The sequence shown here is derived from an EMBL/GenBank/DDBJ whole genome shotgun (WGS) entry which is preliminary data.</text>
</comment>
<reference evidence="2" key="1">
    <citation type="submission" date="2022-03" db="EMBL/GenBank/DDBJ databases">
        <authorList>
            <person name="Sayadi A."/>
        </authorList>
    </citation>
    <scope>NUCLEOTIDE SEQUENCE</scope>
</reference>
<dbReference type="EMBL" id="CAKOFQ010007372">
    <property type="protein sequence ID" value="CAH1999551.1"/>
    <property type="molecule type" value="Genomic_DNA"/>
</dbReference>
<evidence type="ECO:0000256" key="1">
    <source>
        <dbReference type="SAM" id="SignalP"/>
    </source>
</evidence>
<keyword evidence="3" id="KW-1185">Reference proteome</keyword>
<dbReference type="OrthoDB" id="6716732at2759"/>
<evidence type="ECO:0000313" key="3">
    <source>
        <dbReference type="Proteomes" id="UP001152888"/>
    </source>
</evidence>
<dbReference type="Proteomes" id="UP001152888">
    <property type="component" value="Unassembled WGS sequence"/>
</dbReference>
<evidence type="ECO:0000313" key="2">
    <source>
        <dbReference type="EMBL" id="CAH1999551.1"/>
    </source>
</evidence>
<feature type="chain" id="PRO_5040325399" description="Secreted protein" evidence="1">
    <location>
        <begin position="21"/>
        <end position="120"/>
    </location>
</feature>
<gene>
    <name evidence="2" type="ORF">ACAOBT_LOCUS25043</name>
</gene>
<name>A0A9P0LNG2_ACAOB</name>
<dbReference type="AlphaFoldDB" id="A0A9P0LNG2"/>
<protein>
    <recommendedName>
        <fullName evidence="4">Secreted protein</fullName>
    </recommendedName>
</protein>
<feature type="signal peptide" evidence="1">
    <location>
        <begin position="1"/>
        <end position="20"/>
    </location>
</feature>
<keyword evidence="1" id="KW-0732">Signal</keyword>
<organism evidence="2 3">
    <name type="scientific">Acanthoscelides obtectus</name>
    <name type="common">Bean weevil</name>
    <name type="synonym">Bruchus obtectus</name>
    <dbReference type="NCBI Taxonomy" id="200917"/>
    <lineage>
        <taxon>Eukaryota</taxon>
        <taxon>Metazoa</taxon>
        <taxon>Ecdysozoa</taxon>
        <taxon>Arthropoda</taxon>
        <taxon>Hexapoda</taxon>
        <taxon>Insecta</taxon>
        <taxon>Pterygota</taxon>
        <taxon>Neoptera</taxon>
        <taxon>Endopterygota</taxon>
        <taxon>Coleoptera</taxon>
        <taxon>Polyphaga</taxon>
        <taxon>Cucujiformia</taxon>
        <taxon>Chrysomeloidea</taxon>
        <taxon>Chrysomelidae</taxon>
        <taxon>Bruchinae</taxon>
        <taxon>Bruchini</taxon>
        <taxon>Acanthoscelides</taxon>
    </lineage>
</organism>